<dbReference type="STRING" id="1157490.EL26_04780"/>
<proteinExistence type="predicted"/>
<dbReference type="RefSeq" id="WP_038085001.1">
    <property type="nucleotide sequence ID" value="NZ_JMIR01000004.1"/>
</dbReference>
<dbReference type="eggNOG" id="ENOG5032R9F">
    <property type="taxonomic scope" value="Bacteria"/>
</dbReference>
<accession>A0A074LUW8</accession>
<sequence>MKSKQLPLGKPIIHGFQFYAYPLSILAVHEEARPWLHSNFLQLCFYRDFEEGFVVPIAPYLYDYAVNPYLSVQRIQRETLKTFKTSILEFIRESIDRGWYLHLNIDQYHIPRREHYGNTHFAHDILVYGYDEETRMFDVLGFRDDLAFAPSQVSFEEFEAAYLSLDHIKNWSEEIVLYKFNPDGKFEFNVNLVADHLEEYLTGRNTSERVYMFGEVYDRAYGMDLYPHLKRYLQTLIAGDIWYDIKYLHILWEHKKCLLALVGYLEEQGHLDPALGYLAAVRELEQQAMSFRNAMLRAGMVENMTRLNNVHDSLDAFADKERELLTKLVASMRRSSIVHS</sequence>
<dbReference type="EMBL" id="JMIR01000004">
    <property type="protein sequence ID" value="KEO84420.1"/>
    <property type="molecule type" value="Genomic_DNA"/>
</dbReference>
<evidence type="ECO:0000313" key="1">
    <source>
        <dbReference type="EMBL" id="KEO84420.1"/>
    </source>
</evidence>
<dbReference type="Proteomes" id="UP000027931">
    <property type="component" value="Unassembled WGS sequence"/>
</dbReference>
<evidence type="ECO:0000313" key="2">
    <source>
        <dbReference type="Proteomes" id="UP000027931"/>
    </source>
</evidence>
<name>A0A074LUW8_9BACL</name>
<organism evidence="1 2">
    <name type="scientific">Tumebacillus flagellatus</name>
    <dbReference type="NCBI Taxonomy" id="1157490"/>
    <lineage>
        <taxon>Bacteria</taxon>
        <taxon>Bacillati</taxon>
        <taxon>Bacillota</taxon>
        <taxon>Bacilli</taxon>
        <taxon>Bacillales</taxon>
        <taxon>Alicyclobacillaceae</taxon>
        <taxon>Tumebacillus</taxon>
    </lineage>
</organism>
<evidence type="ECO:0008006" key="3">
    <source>
        <dbReference type="Google" id="ProtNLM"/>
    </source>
</evidence>
<protein>
    <recommendedName>
        <fullName evidence="3">Butirosin biosynthesis protein H N-terminal domain-containing protein</fullName>
    </recommendedName>
</protein>
<dbReference type="OrthoDB" id="2624539at2"/>
<gene>
    <name evidence="1" type="ORF">EL26_04780</name>
</gene>
<dbReference type="AlphaFoldDB" id="A0A074LUW8"/>
<reference evidence="1 2" key="1">
    <citation type="journal article" date="2013" name="Int. J. Syst. Evol. Microbiol.">
        <title>Tumebacillus flagellatus sp. nov., an alpha-amylase/pullulanase-producing bacterium isolated from cassava wastewater.</title>
        <authorList>
            <person name="Wang Q."/>
            <person name="Xie N."/>
            <person name="Qin Y."/>
            <person name="Shen N."/>
            <person name="Zhu J."/>
            <person name="Mi H."/>
            <person name="Huang R."/>
        </authorList>
    </citation>
    <scope>NUCLEOTIDE SEQUENCE [LARGE SCALE GENOMIC DNA]</scope>
    <source>
        <strain evidence="1 2">GST4</strain>
    </source>
</reference>
<comment type="caution">
    <text evidence="1">The sequence shown here is derived from an EMBL/GenBank/DDBJ whole genome shotgun (WGS) entry which is preliminary data.</text>
</comment>
<keyword evidence="2" id="KW-1185">Reference proteome</keyword>